<reference evidence="2" key="1">
    <citation type="submission" date="2020-07" db="EMBL/GenBank/DDBJ databases">
        <title>The High-quality genome of the commercially important snow crab, Chionoecetes opilio.</title>
        <authorList>
            <person name="Jeong J.-H."/>
            <person name="Ryu S."/>
        </authorList>
    </citation>
    <scope>NUCLEOTIDE SEQUENCE</scope>
    <source>
        <strain evidence="2">MADBK_172401_WGS</strain>
        <tissue evidence="2">Digestive gland</tissue>
    </source>
</reference>
<evidence type="ECO:0000256" key="1">
    <source>
        <dbReference type="SAM" id="MobiDB-lite"/>
    </source>
</evidence>
<evidence type="ECO:0000313" key="3">
    <source>
        <dbReference type="Proteomes" id="UP000770661"/>
    </source>
</evidence>
<dbReference type="EMBL" id="JACEEZ010009072">
    <property type="protein sequence ID" value="KAG0722791.1"/>
    <property type="molecule type" value="Genomic_DNA"/>
</dbReference>
<dbReference type="Proteomes" id="UP000770661">
    <property type="component" value="Unassembled WGS sequence"/>
</dbReference>
<protein>
    <submittedName>
        <fullName evidence="2">Uncharacterized protein</fullName>
    </submittedName>
</protein>
<dbReference type="OrthoDB" id="8058536at2759"/>
<proteinExistence type="predicted"/>
<gene>
    <name evidence="2" type="ORF">GWK47_043878</name>
</gene>
<feature type="region of interest" description="Disordered" evidence="1">
    <location>
        <begin position="1"/>
        <end position="75"/>
    </location>
</feature>
<keyword evidence="3" id="KW-1185">Reference proteome</keyword>
<organism evidence="2 3">
    <name type="scientific">Chionoecetes opilio</name>
    <name type="common">Atlantic snow crab</name>
    <name type="synonym">Cancer opilio</name>
    <dbReference type="NCBI Taxonomy" id="41210"/>
    <lineage>
        <taxon>Eukaryota</taxon>
        <taxon>Metazoa</taxon>
        <taxon>Ecdysozoa</taxon>
        <taxon>Arthropoda</taxon>
        <taxon>Crustacea</taxon>
        <taxon>Multicrustacea</taxon>
        <taxon>Malacostraca</taxon>
        <taxon>Eumalacostraca</taxon>
        <taxon>Eucarida</taxon>
        <taxon>Decapoda</taxon>
        <taxon>Pleocyemata</taxon>
        <taxon>Brachyura</taxon>
        <taxon>Eubrachyura</taxon>
        <taxon>Majoidea</taxon>
        <taxon>Majidae</taxon>
        <taxon>Chionoecetes</taxon>
    </lineage>
</organism>
<name>A0A8J5CVZ6_CHIOP</name>
<sequence length="174" mass="18331">MVLLLEDSPASKSPSSPSKEPHHSSRNNGPGGTLPRSSSVPAPPHLYVDGSPQPMGGGGASTHRRGPRGEVGWPPTTRLVPLTYCSYRIFLGSPTRTHGSQTQIVSAPLRVGVPTWWEVSEGGGDISHFSSRKRVIAPQTKSLQPTASVSLCQGHAASAAFSACAIPPKMKLDY</sequence>
<accession>A0A8J5CVZ6</accession>
<evidence type="ECO:0000313" key="2">
    <source>
        <dbReference type="EMBL" id="KAG0722791.1"/>
    </source>
</evidence>
<feature type="compositionally biased region" description="Low complexity" evidence="1">
    <location>
        <begin position="8"/>
        <end position="18"/>
    </location>
</feature>
<dbReference type="AlphaFoldDB" id="A0A8J5CVZ6"/>
<comment type="caution">
    <text evidence="2">The sequence shown here is derived from an EMBL/GenBank/DDBJ whole genome shotgun (WGS) entry which is preliminary data.</text>
</comment>